<keyword evidence="4" id="KW-1185">Reference proteome</keyword>
<dbReference type="AlphaFoldDB" id="A0A642V174"/>
<feature type="compositionally biased region" description="Pro residues" evidence="1">
    <location>
        <begin position="99"/>
        <end position="117"/>
    </location>
</feature>
<evidence type="ECO:0000313" key="3">
    <source>
        <dbReference type="EMBL" id="KAA8910211.1"/>
    </source>
</evidence>
<evidence type="ECO:0000313" key="4">
    <source>
        <dbReference type="Proteomes" id="UP000761534"/>
    </source>
</evidence>
<gene>
    <name evidence="3" type="ORF">TRICI_004229</name>
</gene>
<feature type="transmembrane region" description="Helical" evidence="2">
    <location>
        <begin position="42"/>
        <end position="62"/>
    </location>
</feature>
<name>A0A642V174_9ASCO</name>
<feature type="region of interest" description="Disordered" evidence="1">
    <location>
        <begin position="73"/>
        <end position="124"/>
    </location>
</feature>
<evidence type="ECO:0000256" key="1">
    <source>
        <dbReference type="SAM" id="MobiDB-lite"/>
    </source>
</evidence>
<dbReference type="EMBL" id="SWFS01000319">
    <property type="protein sequence ID" value="KAA8910211.1"/>
    <property type="molecule type" value="Genomic_DNA"/>
</dbReference>
<keyword evidence="2" id="KW-0472">Membrane</keyword>
<reference evidence="3" key="1">
    <citation type="journal article" date="2019" name="G3 (Bethesda)">
        <title>Genome Assemblies of Two Rare Opportunistic Yeast Pathogens: Diutina rugosa (syn. Candida rugosa) and Trichomonascus ciferrii (syn. Candida ciferrii).</title>
        <authorList>
            <person name="Mixao V."/>
            <person name="Saus E."/>
            <person name="Hansen A.P."/>
            <person name="Lass-Florl C."/>
            <person name="Gabaldon T."/>
        </authorList>
    </citation>
    <scope>NUCLEOTIDE SEQUENCE</scope>
    <source>
        <strain evidence="3">CBS 4856</strain>
    </source>
</reference>
<accession>A0A642V174</accession>
<proteinExistence type="predicted"/>
<feature type="compositionally biased region" description="Pro residues" evidence="1">
    <location>
        <begin position="163"/>
        <end position="172"/>
    </location>
</feature>
<feature type="region of interest" description="Disordered" evidence="1">
    <location>
        <begin position="144"/>
        <end position="172"/>
    </location>
</feature>
<evidence type="ECO:0000256" key="2">
    <source>
        <dbReference type="SAM" id="Phobius"/>
    </source>
</evidence>
<protein>
    <submittedName>
        <fullName evidence="3">Uncharacterized protein</fullName>
    </submittedName>
</protein>
<organism evidence="3 4">
    <name type="scientific">Trichomonascus ciferrii</name>
    <dbReference type="NCBI Taxonomy" id="44093"/>
    <lineage>
        <taxon>Eukaryota</taxon>
        <taxon>Fungi</taxon>
        <taxon>Dikarya</taxon>
        <taxon>Ascomycota</taxon>
        <taxon>Saccharomycotina</taxon>
        <taxon>Dipodascomycetes</taxon>
        <taxon>Dipodascales</taxon>
        <taxon>Trichomonascaceae</taxon>
        <taxon>Trichomonascus</taxon>
        <taxon>Trichomonascus ciferrii complex</taxon>
    </lineage>
</organism>
<keyword evidence="2" id="KW-1133">Transmembrane helix</keyword>
<dbReference type="VEuPathDB" id="FungiDB:TRICI_004229"/>
<comment type="caution">
    <text evidence="3">The sequence shown here is derived from an EMBL/GenBank/DDBJ whole genome shotgun (WGS) entry which is preliminary data.</text>
</comment>
<sequence length="172" mass="18407">MYLSKTAVKEYVSVTENAENRSLSLMSDEAYEVRTDNFHKGIGIFFTILAIILFFATIVSIISKSIKPKSKVPVSAKSVEQNLPLSDNGSRTATALPPSARPPIRPVPPAKIQPPSTPTTIVPLTPPLPIESAPHTTFASTVTATVLPASAHSRPTPGRRTPTDPPPPYTAL</sequence>
<dbReference type="Proteomes" id="UP000761534">
    <property type="component" value="Unassembled WGS sequence"/>
</dbReference>
<feature type="compositionally biased region" description="Polar residues" evidence="1">
    <location>
        <begin position="80"/>
        <end position="93"/>
    </location>
</feature>
<keyword evidence="2" id="KW-0812">Transmembrane</keyword>